<dbReference type="Proteomes" id="UP001055811">
    <property type="component" value="Linkage Group LG08"/>
</dbReference>
<sequence>MGSKHLIHLPYISQSHGKRQPVPKGCLAVKVGHGEGQQRFVVPVIYFNHPLFMQLLKEAEEEFGFAQKGTITIPCNIQDFRTVQGMIDQEYGFHNHHQLGGCGIAVGSVCQALLRRGETISISLSFRKQLNEAGELR</sequence>
<keyword evidence="2" id="KW-1185">Reference proteome</keyword>
<organism evidence="1 2">
    <name type="scientific">Cichorium intybus</name>
    <name type="common">Chicory</name>
    <dbReference type="NCBI Taxonomy" id="13427"/>
    <lineage>
        <taxon>Eukaryota</taxon>
        <taxon>Viridiplantae</taxon>
        <taxon>Streptophyta</taxon>
        <taxon>Embryophyta</taxon>
        <taxon>Tracheophyta</taxon>
        <taxon>Spermatophyta</taxon>
        <taxon>Magnoliopsida</taxon>
        <taxon>eudicotyledons</taxon>
        <taxon>Gunneridae</taxon>
        <taxon>Pentapetalae</taxon>
        <taxon>asterids</taxon>
        <taxon>campanulids</taxon>
        <taxon>Asterales</taxon>
        <taxon>Asteraceae</taxon>
        <taxon>Cichorioideae</taxon>
        <taxon>Cichorieae</taxon>
        <taxon>Cichoriinae</taxon>
        <taxon>Cichorium</taxon>
    </lineage>
</organism>
<gene>
    <name evidence="1" type="ORF">L2E82_45988</name>
</gene>
<reference evidence="2" key="1">
    <citation type="journal article" date="2022" name="Mol. Ecol. Resour.">
        <title>The genomes of chicory, endive, great burdock and yacon provide insights into Asteraceae palaeo-polyploidization history and plant inulin production.</title>
        <authorList>
            <person name="Fan W."/>
            <person name="Wang S."/>
            <person name="Wang H."/>
            <person name="Wang A."/>
            <person name="Jiang F."/>
            <person name="Liu H."/>
            <person name="Zhao H."/>
            <person name="Xu D."/>
            <person name="Zhang Y."/>
        </authorList>
    </citation>
    <scope>NUCLEOTIDE SEQUENCE [LARGE SCALE GENOMIC DNA]</scope>
    <source>
        <strain evidence="2">cv. Punajuju</strain>
    </source>
</reference>
<dbReference type="EMBL" id="CM042016">
    <property type="protein sequence ID" value="KAI3701334.1"/>
    <property type="molecule type" value="Genomic_DNA"/>
</dbReference>
<accession>A0ACB8ZVG3</accession>
<reference evidence="1 2" key="2">
    <citation type="journal article" date="2022" name="Mol. Ecol. Resour.">
        <title>The genomes of chicory, endive, great burdock and yacon provide insights into Asteraceae paleo-polyploidization history and plant inulin production.</title>
        <authorList>
            <person name="Fan W."/>
            <person name="Wang S."/>
            <person name="Wang H."/>
            <person name="Wang A."/>
            <person name="Jiang F."/>
            <person name="Liu H."/>
            <person name="Zhao H."/>
            <person name="Xu D."/>
            <person name="Zhang Y."/>
        </authorList>
    </citation>
    <scope>NUCLEOTIDE SEQUENCE [LARGE SCALE GENOMIC DNA]</scope>
    <source>
        <strain evidence="2">cv. Punajuju</strain>
        <tissue evidence="1">Leaves</tissue>
    </source>
</reference>
<evidence type="ECO:0000313" key="1">
    <source>
        <dbReference type="EMBL" id="KAI3701334.1"/>
    </source>
</evidence>
<evidence type="ECO:0000313" key="2">
    <source>
        <dbReference type="Proteomes" id="UP001055811"/>
    </source>
</evidence>
<comment type="caution">
    <text evidence="1">The sequence shown here is derived from an EMBL/GenBank/DDBJ whole genome shotgun (WGS) entry which is preliminary data.</text>
</comment>
<protein>
    <submittedName>
        <fullName evidence="1">Uncharacterized protein</fullName>
    </submittedName>
</protein>
<name>A0ACB8ZVG3_CICIN</name>
<proteinExistence type="predicted"/>